<feature type="region of interest" description="Disordered" evidence="1">
    <location>
        <begin position="145"/>
        <end position="202"/>
    </location>
</feature>
<reference evidence="2" key="1">
    <citation type="submission" date="2013-11" db="EMBL/GenBank/DDBJ databases">
        <title>Genome sequence of the fusiform rust pathogen reveals effectors for host alternation and coevolution with pine.</title>
        <authorList>
            <consortium name="DOE Joint Genome Institute"/>
            <person name="Smith K."/>
            <person name="Pendleton A."/>
            <person name="Kubisiak T."/>
            <person name="Anderson C."/>
            <person name="Salamov A."/>
            <person name="Aerts A."/>
            <person name="Riley R."/>
            <person name="Clum A."/>
            <person name="Lindquist E."/>
            <person name="Ence D."/>
            <person name="Campbell M."/>
            <person name="Kronenberg Z."/>
            <person name="Feau N."/>
            <person name="Dhillon B."/>
            <person name="Hamelin R."/>
            <person name="Burleigh J."/>
            <person name="Smith J."/>
            <person name="Yandell M."/>
            <person name="Nelson C."/>
            <person name="Grigoriev I."/>
            <person name="Davis J."/>
        </authorList>
    </citation>
    <scope>NUCLEOTIDE SEQUENCE</scope>
    <source>
        <strain evidence="2">G11</strain>
    </source>
</reference>
<dbReference type="AlphaFoldDB" id="A0A9P6NKW2"/>
<comment type="caution">
    <text evidence="2">The sequence shown here is derived from an EMBL/GenBank/DDBJ whole genome shotgun (WGS) entry which is preliminary data.</text>
</comment>
<keyword evidence="3" id="KW-1185">Reference proteome</keyword>
<evidence type="ECO:0000313" key="3">
    <source>
        <dbReference type="Proteomes" id="UP000886653"/>
    </source>
</evidence>
<name>A0A9P6NKW2_9BASI</name>
<dbReference type="Proteomes" id="UP000886653">
    <property type="component" value="Unassembled WGS sequence"/>
</dbReference>
<sequence>MMWGLYKLSDIPPTTDAALLEGFYTQFNSTEEVKLVVKNPSSTDLIAQESIMSLKELHTGSWKIACGLGHIDEIVILYISGILAKELSPTQKQLIADAKNMAFLPDASQSLLPTCHPDEQLGDAKFTTKYLDVFLEVYDLSDDKGEGFADSDEKEDSGQSDENLDSDVEGEEDDEEELEFYEEGEYGDLYDNEANESGDDNE</sequence>
<organism evidence="2 3">
    <name type="scientific">Cronartium quercuum f. sp. fusiforme G11</name>
    <dbReference type="NCBI Taxonomy" id="708437"/>
    <lineage>
        <taxon>Eukaryota</taxon>
        <taxon>Fungi</taxon>
        <taxon>Dikarya</taxon>
        <taxon>Basidiomycota</taxon>
        <taxon>Pucciniomycotina</taxon>
        <taxon>Pucciniomycetes</taxon>
        <taxon>Pucciniales</taxon>
        <taxon>Coleosporiaceae</taxon>
        <taxon>Cronartium</taxon>
    </lineage>
</organism>
<evidence type="ECO:0000313" key="2">
    <source>
        <dbReference type="EMBL" id="KAG0146042.1"/>
    </source>
</evidence>
<protein>
    <submittedName>
        <fullName evidence="2">Uncharacterized protein</fullName>
    </submittedName>
</protein>
<proteinExistence type="predicted"/>
<dbReference type="EMBL" id="MU167267">
    <property type="protein sequence ID" value="KAG0146042.1"/>
    <property type="molecule type" value="Genomic_DNA"/>
</dbReference>
<accession>A0A9P6NKW2</accession>
<evidence type="ECO:0000256" key="1">
    <source>
        <dbReference type="SAM" id="MobiDB-lite"/>
    </source>
</evidence>
<gene>
    <name evidence="2" type="ORF">CROQUDRAFT_93228</name>
</gene>
<feature type="compositionally biased region" description="Acidic residues" evidence="1">
    <location>
        <begin position="149"/>
        <end position="202"/>
    </location>
</feature>